<dbReference type="GeneID" id="17310696"/>
<evidence type="ECO:0000313" key="2">
    <source>
        <dbReference type="EnsemblProtists" id="EKX54235"/>
    </source>
</evidence>
<evidence type="ECO:0000313" key="3">
    <source>
        <dbReference type="Proteomes" id="UP000011087"/>
    </source>
</evidence>
<proteinExistence type="predicted"/>
<gene>
    <name evidence="1" type="ORF">GUITHDRAFT_132619</name>
</gene>
<evidence type="ECO:0000313" key="1">
    <source>
        <dbReference type="EMBL" id="EKX54235.1"/>
    </source>
</evidence>
<sequence length="626" mass="70669">MATSRHRRYERREEEHHGVKDMCSSGGFLSVMPCALVLFLSSLATAGASAHSPLAIADGLNLLGADGLSLLGGNDPDLKKLQTDMVKNVFKQLETREDSVEEKVEKAWRVIARRGNCELSDLYDSLFLESNPVTRVYIDAHGGIGLQDASKIMFASHISRRDGGEFVLVCNVGDSSEKGAKREKLNRITAACSRLNCPPDRVCDMDDFHEVCVKLCESAVEQGIAYLECTDRACQESDAGSRFQRFVSERSSCCQALRFRSTDGECSDPKVLMKQGGRSWGSVVEAMPLLALSAIDLMMGTFRVLCSDREASFDVVYQQLMSVVRGLNGTQAQENQTRADCSSKPIFFPVLPFVYRSKYSSASLSFDVFELLDRGMCAEGFKCFASHMYLKADTSHSQLLFDESDLWKPNFDYLTKRIPKLRAIRQEAHGVVIVRNYDEVIPYSLPLSEPVPLTSMNETGGTKQLVRPRMMWMNEFDIESMKEEDYVYLKDWGVFKVVRMDYDDESQVRALMDFSFEEYLDHELKDFLWVRGCPQDSANGDDQLVELDFIFRRMRRSSASKTEEEETRMRGWGESEFKRLEVGTFVFIEGMGLFFVSSKSKQMDNSISQELIELASVPSGKAISVR</sequence>
<reference evidence="3" key="2">
    <citation type="submission" date="2012-11" db="EMBL/GenBank/DDBJ databases">
        <authorList>
            <person name="Kuo A."/>
            <person name="Curtis B.A."/>
            <person name="Tanifuji G."/>
            <person name="Burki F."/>
            <person name="Gruber A."/>
            <person name="Irimia M."/>
            <person name="Maruyama S."/>
            <person name="Arias M.C."/>
            <person name="Ball S.G."/>
            <person name="Gile G.H."/>
            <person name="Hirakawa Y."/>
            <person name="Hopkins J.F."/>
            <person name="Rensing S.A."/>
            <person name="Schmutz J."/>
            <person name="Symeonidi A."/>
            <person name="Elias M."/>
            <person name="Eveleigh R.J."/>
            <person name="Herman E.K."/>
            <person name="Klute M.J."/>
            <person name="Nakayama T."/>
            <person name="Obornik M."/>
            <person name="Reyes-Prieto A."/>
            <person name="Armbrust E.V."/>
            <person name="Aves S.J."/>
            <person name="Beiko R.G."/>
            <person name="Coutinho P."/>
            <person name="Dacks J.B."/>
            <person name="Durnford D.G."/>
            <person name="Fast N.M."/>
            <person name="Green B.R."/>
            <person name="Grisdale C."/>
            <person name="Hempe F."/>
            <person name="Henrissat B."/>
            <person name="Hoppner M.P."/>
            <person name="Ishida K.-I."/>
            <person name="Kim E."/>
            <person name="Koreny L."/>
            <person name="Kroth P.G."/>
            <person name="Liu Y."/>
            <person name="Malik S.-B."/>
            <person name="Maier U.G."/>
            <person name="McRose D."/>
            <person name="Mock T."/>
            <person name="Neilson J.A."/>
            <person name="Onodera N.T."/>
            <person name="Poole A.M."/>
            <person name="Pritham E.J."/>
            <person name="Richards T.A."/>
            <person name="Rocap G."/>
            <person name="Roy S.W."/>
            <person name="Sarai C."/>
            <person name="Schaack S."/>
            <person name="Shirato S."/>
            <person name="Slamovits C.H."/>
            <person name="Spencer D.F."/>
            <person name="Suzuki S."/>
            <person name="Worden A.Z."/>
            <person name="Zauner S."/>
            <person name="Barry K."/>
            <person name="Bell C."/>
            <person name="Bharti A.K."/>
            <person name="Crow J.A."/>
            <person name="Grimwood J."/>
            <person name="Kramer R."/>
            <person name="Lindquist E."/>
            <person name="Lucas S."/>
            <person name="Salamov A."/>
            <person name="McFadden G.I."/>
            <person name="Lane C.E."/>
            <person name="Keeling P.J."/>
            <person name="Gray M.W."/>
            <person name="Grigoriev I.V."/>
            <person name="Archibald J.M."/>
        </authorList>
    </citation>
    <scope>NUCLEOTIDE SEQUENCE</scope>
    <source>
        <strain evidence="3">CCMP2712</strain>
    </source>
</reference>
<reference evidence="2" key="3">
    <citation type="submission" date="2015-06" db="UniProtKB">
        <authorList>
            <consortium name="EnsemblProtists"/>
        </authorList>
    </citation>
    <scope>IDENTIFICATION</scope>
</reference>
<accession>L1K1A7</accession>
<dbReference type="AlphaFoldDB" id="L1K1A7"/>
<protein>
    <submittedName>
        <fullName evidence="1 2">Uncharacterized protein</fullName>
    </submittedName>
</protein>
<dbReference type="RefSeq" id="XP_005841215.1">
    <property type="nucleotide sequence ID" value="XM_005841158.1"/>
</dbReference>
<dbReference type="Proteomes" id="UP000011087">
    <property type="component" value="Unassembled WGS sequence"/>
</dbReference>
<dbReference type="EMBL" id="JH992968">
    <property type="protein sequence ID" value="EKX54235.1"/>
    <property type="molecule type" value="Genomic_DNA"/>
</dbReference>
<organism evidence="1">
    <name type="scientific">Guillardia theta (strain CCMP2712)</name>
    <name type="common">Cryptophyte</name>
    <dbReference type="NCBI Taxonomy" id="905079"/>
    <lineage>
        <taxon>Eukaryota</taxon>
        <taxon>Cryptophyceae</taxon>
        <taxon>Pyrenomonadales</taxon>
        <taxon>Geminigeraceae</taxon>
        <taxon>Guillardia</taxon>
    </lineage>
</organism>
<reference evidence="1 3" key="1">
    <citation type="journal article" date="2012" name="Nature">
        <title>Algal genomes reveal evolutionary mosaicism and the fate of nucleomorphs.</title>
        <authorList>
            <consortium name="DOE Joint Genome Institute"/>
            <person name="Curtis B.A."/>
            <person name="Tanifuji G."/>
            <person name="Burki F."/>
            <person name="Gruber A."/>
            <person name="Irimia M."/>
            <person name="Maruyama S."/>
            <person name="Arias M.C."/>
            <person name="Ball S.G."/>
            <person name="Gile G.H."/>
            <person name="Hirakawa Y."/>
            <person name="Hopkins J.F."/>
            <person name="Kuo A."/>
            <person name="Rensing S.A."/>
            <person name="Schmutz J."/>
            <person name="Symeonidi A."/>
            <person name="Elias M."/>
            <person name="Eveleigh R.J."/>
            <person name="Herman E.K."/>
            <person name="Klute M.J."/>
            <person name="Nakayama T."/>
            <person name="Obornik M."/>
            <person name="Reyes-Prieto A."/>
            <person name="Armbrust E.V."/>
            <person name="Aves S.J."/>
            <person name="Beiko R.G."/>
            <person name="Coutinho P."/>
            <person name="Dacks J.B."/>
            <person name="Durnford D.G."/>
            <person name="Fast N.M."/>
            <person name="Green B.R."/>
            <person name="Grisdale C.J."/>
            <person name="Hempel F."/>
            <person name="Henrissat B."/>
            <person name="Hoppner M.P."/>
            <person name="Ishida K."/>
            <person name="Kim E."/>
            <person name="Koreny L."/>
            <person name="Kroth P.G."/>
            <person name="Liu Y."/>
            <person name="Malik S.B."/>
            <person name="Maier U.G."/>
            <person name="McRose D."/>
            <person name="Mock T."/>
            <person name="Neilson J.A."/>
            <person name="Onodera N.T."/>
            <person name="Poole A.M."/>
            <person name="Pritham E.J."/>
            <person name="Richards T.A."/>
            <person name="Rocap G."/>
            <person name="Roy S.W."/>
            <person name="Sarai C."/>
            <person name="Schaack S."/>
            <person name="Shirato S."/>
            <person name="Slamovits C.H."/>
            <person name="Spencer D.F."/>
            <person name="Suzuki S."/>
            <person name="Worden A.Z."/>
            <person name="Zauner S."/>
            <person name="Barry K."/>
            <person name="Bell C."/>
            <person name="Bharti A.K."/>
            <person name="Crow J.A."/>
            <person name="Grimwood J."/>
            <person name="Kramer R."/>
            <person name="Lindquist E."/>
            <person name="Lucas S."/>
            <person name="Salamov A."/>
            <person name="McFadden G.I."/>
            <person name="Lane C.E."/>
            <person name="Keeling P.J."/>
            <person name="Gray M.W."/>
            <person name="Grigoriev I.V."/>
            <person name="Archibald J.M."/>
        </authorList>
    </citation>
    <scope>NUCLEOTIDE SEQUENCE</scope>
    <source>
        <strain evidence="1 3">CCMP2712</strain>
    </source>
</reference>
<dbReference type="EnsemblProtists" id="EKX54235">
    <property type="protein sequence ID" value="EKX54235"/>
    <property type="gene ID" value="GUITHDRAFT_132619"/>
</dbReference>
<dbReference type="HOGENOM" id="CLU_437118_0_0_1"/>
<dbReference type="KEGG" id="gtt:GUITHDRAFT_132619"/>
<name>L1K1A7_GUITC</name>
<keyword evidence="3" id="KW-1185">Reference proteome</keyword>
<dbReference type="PaxDb" id="55529-EKX54235"/>